<dbReference type="InterPro" id="IPR041591">
    <property type="entry name" value="OCRE"/>
</dbReference>
<feature type="domain" description="OCRE" evidence="2">
    <location>
        <begin position="307"/>
        <end position="356"/>
    </location>
</feature>
<evidence type="ECO:0000313" key="3">
    <source>
        <dbReference type="EMBL" id="VVB13788.1"/>
    </source>
</evidence>
<keyword evidence="4" id="KW-1185">Reference proteome</keyword>
<sequence>MAENSSRKNLKRSFLEDDDSNKQPPEKRVRFPKGKKSKPEQVLEEETVARREARAAAVARAQARNQITAELFIDDDNIDEAGETYENDGNRTEDGIQIEAFSLDREKEEGYFDADGNFVEYVREKEVKDAWLDSIENNPMYMGRSAANDTEKDDDSGNEKPVDELSQEDIGVRKRRIANVLEPGETVLRALRRLKGNNRKEKMTYETKLIFDQLTDDADKLIQNGDYNVYHEDQEVFEREAEGYERLAQARGNGNADTESCDMFGDDEDAPIPSSNLPSGSISGTQLNLDTTAAENGASQHGHTNDGSDYVFDESSGYYYSSSLGYYYDANTGLYCSATTGKWYKYNEETKEYEEVVSEVASVEEV</sequence>
<protein>
    <recommendedName>
        <fullName evidence="2">OCRE domain-containing protein</fullName>
    </recommendedName>
</protein>
<reference evidence="3" key="1">
    <citation type="submission" date="2019-07" db="EMBL/GenBank/DDBJ databases">
        <authorList>
            <person name="Dittberner H."/>
        </authorList>
    </citation>
    <scope>NUCLEOTIDE SEQUENCE [LARGE SCALE GENOMIC DNA]</scope>
</reference>
<feature type="region of interest" description="Disordered" evidence="1">
    <location>
        <begin position="141"/>
        <end position="168"/>
    </location>
</feature>
<proteinExistence type="predicted"/>
<dbReference type="InterPro" id="IPR039905">
    <property type="entry name" value="CD2BP2/Lin1"/>
</dbReference>
<evidence type="ECO:0000313" key="4">
    <source>
        <dbReference type="Proteomes" id="UP000489600"/>
    </source>
</evidence>
<accession>A0A565CJ84</accession>
<feature type="compositionally biased region" description="Polar residues" evidence="1">
    <location>
        <begin position="273"/>
        <end position="285"/>
    </location>
</feature>
<feature type="compositionally biased region" description="Basic and acidic residues" evidence="1">
    <location>
        <begin position="37"/>
        <end position="47"/>
    </location>
</feature>
<dbReference type="PANTHER" id="PTHR13138">
    <property type="entry name" value="PROTEIN LIN1"/>
    <property type="match status" value="1"/>
</dbReference>
<feature type="region of interest" description="Disordered" evidence="1">
    <location>
        <begin position="1"/>
        <end position="47"/>
    </location>
</feature>
<gene>
    <name evidence="3" type="ORF">ANE_LOCUS24232</name>
</gene>
<feature type="region of interest" description="Disordered" evidence="1">
    <location>
        <begin position="249"/>
        <end position="285"/>
    </location>
</feature>
<dbReference type="AlphaFoldDB" id="A0A565CJ84"/>
<organism evidence="3 4">
    <name type="scientific">Arabis nemorensis</name>
    <dbReference type="NCBI Taxonomy" id="586526"/>
    <lineage>
        <taxon>Eukaryota</taxon>
        <taxon>Viridiplantae</taxon>
        <taxon>Streptophyta</taxon>
        <taxon>Embryophyta</taxon>
        <taxon>Tracheophyta</taxon>
        <taxon>Spermatophyta</taxon>
        <taxon>Magnoliopsida</taxon>
        <taxon>eudicotyledons</taxon>
        <taxon>Gunneridae</taxon>
        <taxon>Pentapetalae</taxon>
        <taxon>rosids</taxon>
        <taxon>malvids</taxon>
        <taxon>Brassicales</taxon>
        <taxon>Brassicaceae</taxon>
        <taxon>Arabideae</taxon>
        <taxon>Arabis</taxon>
    </lineage>
</organism>
<dbReference type="EMBL" id="CABITT030000008">
    <property type="protein sequence ID" value="VVB13788.1"/>
    <property type="molecule type" value="Genomic_DNA"/>
</dbReference>
<evidence type="ECO:0000256" key="1">
    <source>
        <dbReference type="SAM" id="MobiDB-lite"/>
    </source>
</evidence>
<name>A0A565CJ84_9BRAS</name>
<comment type="caution">
    <text evidence="3">The sequence shown here is derived from an EMBL/GenBank/DDBJ whole genome shotgun (WGS) entry which is preliminary data.</text>
</comment>
<feature type="compositionally biased region" description="Basic and acidic residues" evidence="1">
    <location>
        <begin position="20"/>
        <end position="29"/>
    </location>
</feature>
<evidence type="ECO:0000259" key="2">
    <source>
        <dbReference type="Pfam" id="PF17780"/>
    </source>
</evidence>
<dbReference type="PANTHER" id="PTHR13138:SF3">
    <property type="entry name" value="CD2 ANTIGEN CYTOPLASMIC TAIL-BINDING PROTEIN 2"/>
    <property type="match status" value="1"/>
</dbReference>
<dbReference type="OrthoDB" id="331341at2759"/>
<dbReference type="Pfam" id="PF17780">
    <property type="entry name" value="OCRE"/>
    <property type="match status" value="1"/>
</dbReference>
<dbReference type="Proteomes" id="UP000489600">
    <property type="component" value="Unassembled WGS sequence"/>
</dbReference>
<dbReference type="GO" id="GO:0005682">
    <property type="term" value="C:U5 snRNP"/>
    <property type="evidence" value="ECO:0007669"/>
    <property type="project" value="InterPro"/>
</dbReference>